<proteinExistence type="predicted"/>
<comment type="caution">
    <text evidence="1">The sequence shown here is derived from an EMBL/GenBank/DDBJ whole genome shotgun (WGS) entry which is preliminary data.</text>
</comment>
<organism evidence="1 2">
    <name type="scientific">Taibaiella chishuiensis</name>
    <dbReference type="NCBI Taxonomy" id="1434707"/>
    <lineage>
        <taxon>Bacteria</taxon>
        <taxon>Pseudomonadati</taxon>
        <taxon>Bacteroidota</taxon>
        <taxon>Chitinophagia</taxon>
        <taxon>Chitinophagales</taxon>
        <taxon>Chitinophagaceae</taxon>
        <taxon>Taibaiella</taxon>
    </lineage>
</organism>
<dbReference type="RefSeq" id="WP_146146715.1">
    <property type="nucleotide sequence ID" value="NZ_PYGD01000003.1"/>
</dbReference>
<accession>A0A2P8D5N9</accession>
<evidence type="ECO:0000313" key="1">
    <source>
        <dbReference type="EMBL" id="PSK92535.1"/>
    </source>
</evidence>
<dbReference type="Proteomes" id="UP000240572">
    <property type="component" value="Unassembled WGS sequence"/>
</dbReference>
<gene>
    <name evidence="1" type="ORF">B0I18_103112</name>
</gene>
<evidence type="ECO:0000313" key="2">
    <source>
        <dbReference type="Proteomes" id="UP000240572"/>
    </source>
</evidence>
<sequence>MKSNNTLPTLCLYVLLLLPVFGRAQPRLLNFSKYGPDTRMLRNQYTSWENRVPYEGLSISFLPNNLDTPGAPGMLGGRGAPGELCFSVFNPANTILDANYDSAVADMSACNFAKFKSNFMMLTLFDQNWISWSDTVNWGKMITNLGAAARIAKASGLEGIILDTEMYGGPENFNLLFYCRQFATYDLRNGSTHAFCRIDQANDNQHSIEDLFPQPAQYIYWWDPATSMANTPTGPQKLVPYYYGVFTEWADTSHFYYAILDTAKRADIAKILVDVKQRGAEILTAIKNNFPDAKIILTTGPSSIHHDFVNSLDYKVYHNYLRTHPGLGVHFLEGMLEAAQGSRIEIIDGQEQTYYHKTRNDFMKARASFDFAENYFSTATAKTLYRNNVLRAYASYARPVNSALYPAESPARFFNTTELQDQYKYATEFPDIRYVWQWEEYESIWLDNATQAHKYDGLNPRYRYGSGDSLLYIAAINKGNNALKNFVVHDNEYLYLKGTEVTGKNILVENGGTLRFRDSFTLSGAHSVTFDSGAYCCIETGLKLKLSGYHSFLNFVPGYQAGVKAGLPDNSNCMASPTTTTVTGIGMLNTIDRDVYIQNEVLTGDQYIVGKNIYIGKEVAVPTRTAGEVNINDQANIRFKAGEKVKMTTHVNVETGSTYLIQ</sequence>
<reference evidence="1 2" key="1">
    <citation type="submission" date="2018-03" db="EMBL/GenBank/DDBJ databases">
        <title>Genomic Encyclopedia of Type Strains, Phase III (KMG-III): the genomes of soil and plant-associated and newly described type strains.</title>
        <authorList>
            <person name="Whitman W."/>
        </authorList>
    </citation>
    <scope>NUCLEOTIDE SEQUENCE [LARGE SCALE GENOMIC DNA]</scope>
    <source>
        <strain evidence="1 2">CGMCC 1.12700</strain>
    </source>
</reference>
<dbReference type="AlphaFoldDB" id="A0A2P8D5N9"/>
<dbReference type="OrthoDB" id="212350at2"/>
<dbReference type="EMBL" id="PYGD01000003">
    <property type="protein sequence ID" value="PSK92535.1"/>
    <property type="molecule type" value="Genomic_DNA"/>
</dbReference>
<keyword evidence="2" id="KW-1185">Reference proteome</keyword>
<name>A0A2P8D5N9_9BACT</name>
<protein>
    <submittedName>
        <fullName evidence="1">Uncharacterized protein</fullName>
    </submittedName>
</protein>